<accession>A0A7J7IXA8</accession>
<evidence type="ECO:0000313" key="1">
    <source>
        <dbReference type="EMBL" id="KAF6018156.1"/>
    </source>
</evidence>
<gene>
    <name evidence="1" type="ORF">EB796_023546</name>
</gene>
<reference evidence="1" key="1">
    <citation type="submission" date="2020-06" db="EMBL/GenBank/DDBJ databases">
        <title>Draft genome of Bugula neritina, a colonial animal packing powerful symbionts and potential medicines.</title>
        <authorList>
            <person name="Rayko M."/>
        </authorList>
    </citation>
    <scope>NUCLEOTIDE SEQUENCE [LARGE SCALE GENOMIC DNA]</scope>
    <source>
        <strain evidence="1">Kwan_BN1</strain>
    </source>
</reference>
<dbReference type="Proteomes" id="UP000593567">
    <property type="component" value="Unassembled WGS sequence"/>
</dbReference>
<dbReference type="SUPFAM" id="SSF50969">
    <property type="entry name" value="YVTN repeat-like/Quinoprotein amine dehydrogenase"/>
    <property type="match status" value="1"/>
</dbReference>
<dbReference type="EMBL" id="VXIV02003332">
    <property type="protein sequence ID" value="KAF6018156.1"/>
    <property type="molecule type" value="Genomic_DNA"/>
</dbReference>
<organism evidence="1 2">
    <name type="scientific">Bugula neritina</name>
    <name type="common">Brown bryozoan</name>
    <name type="synonym">Sertularia neritina</name>
    <dbReference type="NCBI Taxonomy" id="10212"/>
    <lineage>
        <taxon>Eukaryota</taxon>
        <taxon>Metazoa</taxon>
        <taxon>Spiralia</taxon>
        <taxon>Lophotrochozoa</taxon>
        <taxon>Bryozoa</taxon>
        <taxon>Gymnolaemata</taxon>
        <taxon>Cheilostomatida</taxon>
        <taxon>Flustrina</taxon>
        <taxon>Buguloidea</taxon>
        <taxon>Bugulidae</taxon>
        <taxon>Bugula</taxon>
    </lineage>
</organism>
<dbReference type="InterPro" id="IPR011044">
    <property type="entry name" value="Quino_amine_DH_bsu"/>
</dbReference>
<evidence type="ECO:0000313" key="2">
    <source>
        <dbReference type="Proteomes" id="UP000593567"/>
    </source>
</evidence>
<keyword evidence="2" id="KW-1185">Reference proteome</keyword>
<name>A0A7J7IXA8_BUGNE</name>
<sequence>MVGECVAGSERVSVGRFSNSVLKRPTGICRGSTEFEYFVTEGDEAEGLIRKVDIDQGNTFLLVERVSNFVSPVSIVFIKEISKLFVAGHNDIYKIDTTSGAVSSITSGSIGVRDGELEKSEFKDITSITSLSNELLMVLSIYSIRLVDLKNKQVSSLELWTQQNLKMHALLNLPEENSVLVGMENGISKISLEDLSRISMIGKINSVNSELAPDMIGFK</sequence>
<dbReference type="AlphaFoldDB" id="A0A7J7IXA8"/>
<proteinExistence type="predicted"/>
<comment type="caution">
    <text evidence="1">The sequence shown here is derived from an EMBL/GenBank/DDBJ whole genome shotgun (WGS) entry which is preliminary data.</text>
</comment>
<protein>
    <submittedName>
        <fullName evidence="1">Uncharacterized protein</fullName>
    </submittedName>
</protein>